<sequence length="250" mass="27356">MSDVQFRLDYDEDGARQVGREIVPAAAPRVAPVKRKRKFRLPAAANTAITVIICGGVFFAAVAFAPEGWRPQDFTGQYVGDVTREVKANEGAIEAEVQAYTNATRAAYEQRNAQYGRIIEGYLEAYRAAVALNQQQMEANNRLRGSFVDRQSSQTMQSNGSNIGIANAAELIGNVQNWLEPGSGDATLGEASRQRSIAADRLEGTARESASVDLTSYVNALPSEEALRRRIDSLPPIELPPPPRFDREGR</sequence>
<evidence type="ECO:0000313" key="4">
    <source>
        <dbReference type="Proteomes" id="UP001596977"/>
    </source>
</evidence>
<name>A0ABW3HDV3_9SPHN</name>
<dbReference type="RefSeq" id="WP_264945498.1">
    <property type="nucleotide sequence ID" value="NZ_JAPDRA010000008.1"/>
</dbReference>
<evidence type="ECO:0000313" key="3">
    <source>
        <dbReference type="EMBL" id="MFD0947677.1"/>
    </source>
</evidence>
<feature type="region of interest" description="Disordered" evidence="1">
    <location>
        <begin position="229"/>
        <end position="250"/>
    </location>
</feature>
<keyword evidence="4" id="KW-1185">Reference proteome</keyword>
<gene>
    <name evidence="3" type="ORF">ACFQ1E_15115</name>
</gene>
<feature type="transmembrane region" description="Helical" evidence="2">
    <location>
        <begin position="43"/>
        <end position="65"/>
    </location>
</feature>
<evidence type="ECO:0000256" key="2">
    <source>
        <dbReference type="SAM" id="Phobius"/>
    </source>
</evidence>
<dbReference type="Proteomes" id="UP001596977">
    <property type="component" value="Unassembled WGS sequence"/>
</dbReference>
<accession>A0ABW3HDV3</accession>
<keyword evidence="2" id="KW-0472">Membrane</keyword>
<evidence type="ECO:0000256" key="1">
    <source>
        <dbReference type="SAM" id="MobiDB-lite"/>
    </source>
</evidence>
<organism evidence="3 4">
    <name type="scientific">Sphingomonas canadensis</name>
    <dbReference type="NCBI Taxonomy" id="1219257"/>
    <lineage>
        <taxon>Bacteria</taxon>
        <taxon>Pseudomonadati</taxon>
        <taxon>Pseudomonadota</taxon>
        <taxon>Alphaproteobacteria</taxon>
        <taxon>Sphingomonadales</taxon>
        <taxon>Sphingomonadaceae</taxon>
        <taxon>Sphingomonas</taxon>
    </lineage>
</organism>
<proteinExistence type="predicted"/>
<protein>
    <submittedName>
        <fullName evidence="3">Uncharacterized protein</fullName>
    </submittedName>
</protein>
<keyword evidence="2" id="KW-0812">Transmembrane</keyword>
<reference evidence="4" key="1">
    <citation type="journal article" date="2019" name="Int. J. Syst. Evol. Microbiol.">
        <title>The Global Catalogue of Microorganisms (GCM) 10K type strain sequencing project: providing services to taxonomists for standard genome sequencing and annotation.</title>
        <authorList>
            <consortium name="The Broad Institute Genomics Platform"/>
            <consortium name="The Broad Institute Genome Sequencing Center for Infectious Disease"/>
            <person name="Wu L."/>
            <person name="Ma J."/>
        </authorList>
    </citation>
    <scope>NUCLEOTIDE SEQUENCE [LARGE SCALE GENOMIC DNA]</scope>
    <source>
        <strain evidence="4">CCUG 62982</strain>
    </source>
</reference>
<keyword evidence="2" id="KW-1133">Transmembrane helix</keyword>
<dbReference type="EMBL" id="JBHTJG010000008">
    <property type="protein sequence ID" value="MFD0947677.1"/>
    <property type="molecule type" value="Genomic_DNA"/>
</dbReference>
<comment type="caution">
    <text evidence="3">The sequence shown here is derived from an EMBL/GenBank/DDBJ whole genome shotgun (WGS) entry which is preliminary data.</text>
</comment>